<evidence type="ECO:0000256" key="4">
    <source>
        <dbReference type="ARBA" id="ARBA00013836"/>
    </source>
</evidence>
<dbReference type="Proteomes" id="UP000237144">
    <property type="component" value="Unassembled WGS sequence"/>
</dbReference>
<dbReference type="InterPro" id="IPR023165">
    <property type="entry name" value="rRNA_Ade_diMease-like_C"/>
</dbReference>
<dbReference type="InterPro" id="IPR001737">
    <property type="entry name" value="KsgA/Erm"/>
</dbReference>
<dbReference type="PANTHER" id="PTHR13034">
    <property type="entry name" value="DYNACTIN P62 SUBUNIT"/>
    <property type="match status" value="1"/>
</dbReference>
<dbReference type="Pfam" id="PF00398">
    <property type="entry name" value="RrnaAD"/>
    <property type="match status" value="1"/>
</dbReference>
<feature type="region of interest" description="Disordered" evidence="21">
    <location>
        <begin position="465"/>
        <end position="498"/>
    </location>
</feature>
<evidence type="ECO:0000256" key="18">
    <source>
        <dbReference type="ARBA" id="ARBA00034864"/>
    </source>
</evidence>
<dbReference type="InterPro" id="IPR008603">
    <property type="entry name" value="DCTN4"/>
</dbReference>
<evidence type="ECO:0000256" key="3">
    <source>
        <dbReference type="ARBA" id="ARBA00004657"/>
    </source>
</evidence>
<evidence type="ECO:0000256" key="2">
    <source>
        <dbReference type="ARBA" id="ARBA00004529"/>
    </source>
</evidence>
<keyword evidence="15" id="KW-0206">Cytoskeleton</keyword>
<dbReference type="Gene3D" id="3.40.50.150">
    <property type="entry name" value="Vaccinia Virus protein VP39"/>
    <property type="match status" value="1"/>
</dbReference>
<keyword evidence="10 20" id="KW-0949">S-adenosyl-L-methionine</keyword>
<keyword evidence="23" id="KW-1185">Reference proteome</keyword>
<comment type="subunit">
    <text evidence="19">Subunit of dynactin, a multiprotein complex part of a tripartite complex with dynein and a adapter, such as BICDL1, BICD2 or HOOK3. The dynactin complex is built around ACTR1A/ACTB filament and consists of an actin-related filament composed of a shoulder domain, a pointed end and a barbed end. Its length is defined by its flexible shoulder domain. The soulder is composed of 2 DCTN1 subunits, 4 DCTN2 and 2 DCTN3. The 4 DCNT2 (via N-terminus) bind the ACTR1A filament and act as molecular rulers to determine the length. The pointed end is important for binding dynein-dynactin cargo adapters. Consists of 4 subunits: ACTR10, DCNT4, DCTN5 and DCTN6. The barbed end is composed of a CAPZA1:CAPZB heterodimers, which binds ACTR1A/ACTB filament and dynactin and stabilizes dynactin. Interacts with ATP7B, but not ATP7A, in a copper-dependent manner. Interacts with ANK2; this interaction is required for localization at costameres. Interacts with N4BP2L1.</text>
</comment>
<feature type="binding site" evidence="20">
    <location>
        <position position="628"/>
    </location>
    <ligand>
        <name>S-adenosyl-L-methionine</name>
        <dbReference type="ChEBI" id="CHEBI:59789"/>
    </ligand>
</feature>
<feature type="region of interest" description="Disordered" evidence="21">
    <location>
        <begin position="244"/>
        <end position="270"/>
    </location>
</feature>
<evidence type="ECO:0000256" key="16">
    <source>
        <dbReference type="ARBA" id="ARBA00024915"/>
    </source>
</evidence>
<dbReference type="SUPFAM" id="SSF53335">
    <property type="entry name" value="S-adenosyl-L-methionine-dependent methyltransferases"/>
    <property type="match status" value="1"/>
</dbReference>
<keyword evidence="11" id="KW-0832">Ubl conjugation</keyword>
<keyword evidence="6" id="KW-1017">Isopeptide bond</keyword>
<dbReference type="PANTHER" id="PTHR13034:SF2">
    <property type="entry name" value="DYNACTIN SUBUNIT 4"/>
    <property type="match status" value="1"/>
</dbReference>
<keyword evidence="7" id="KW-0597">Phosphoprotein</keyword>
<evidence type="ECO:0000256" key="7">
    <source>
        <dbReference type="ARBA" id="ARBA00022553"/>
    </source>
</evidence>
<feature type="binding site" evidence="20">
    <location>
        <position position="678"/>
    </location>
    <ligand>
        <name>S-adenosyl-L-methionine</name>
        <dbReference type="ChEBI" id="CHEBI:59789"/>
    </ligand>
</feature>
<accession>A0A2S5B515</accession>
<dbReference type="GO" id="GO:0001725">
    <property type="term" value="C:stress fiber"/>
    <property type="evidence" value="ECO:0007669"/>
    <property type="project" value="UniProtKB-SubCell"/>
</dbReference>
<evidence type="ECO:0000256" key="17">
    <source>
        <dbReference type="ARBA" id="ARBA00034776"/>
    </source>
</evidence>
<feature type="region of interest" description="Disordered" evidence="21">
    <location>
        <begin position="370"/>
        <end position="397"/>
    </location>
</feature>
<dbReference type="EMBL" id="PJQD01000072">
    <property type="protein sequence ID" value="POY71868.1"/>
    <property type="molecule type" value="Genomic_DNA"/>
</dbReference>
<evidence type="ECO:0000256" key="14">
    <source>
        <dbReference type="ARBA" id="ARBA00023054"/>
    </source>
</evidence>
<comment type="caution">
    <text evidence="22">The sequence shown here is derived from an EMBL/GenBank/DDBJ whole genome shotgun (WGS) entry which is preliminary data.</text>
</comment>
<dbReference type="GO" id="GO:0005869">
    <property type="term" value="C:dynactin complex"/>
    <property type="evidence" value="ECO:0007669"/>
    <property type="project" value="InterPro"/>
</dbReference>
<evidence type="ECO:0000256" key="9">
    <source>
        <dbReference type="ARBA" id="ARBA00022679"/>
    </source>
</evidence>
<keyword evidence="9 20" id="KW-0808">Transferase</keyword>
<sequence>MSSHEALFHCTCTEPFSSTRPPPADAPLAQFQHHRLSDLLFCEDCDAIRCNQCAACEVACYYCPSCLFELPSASVRGEKNRCARNCFQCPQCDHSLAVVASDPDPSLPAASAASSVGEPPYLLSCTFCGWNSKEIGMTFEKPTGLSLQLQKVEEPSAELLEYDHVKDHLDPFLRRSRAEASTSSGAAATSASAASGVSARLFQDASSLASRYGLSASALGSSTRNRHHADARTAVDELAAYASLYPSRGGGPGSSKDPKRKGKAKEQDPEIVEAELLAAMREMTDWETAASIDRRWTSSWRPPTMSRDLRPLRTPLQAKLSKRCPTCLHILIKPEQKASSVRFKIKLVAANYLPQINIVRRSPASLGSRLSTLGTASSRRPGGSRIGGADGEDEPLRPGRTYAYEVSFVNPLYEPIHVRLAIARPGAHKAVDEGEVPLAPPFAAHLPTSTFPVAAFAEDWEFDEAEEEAEDCLPEGANDSADGRTSPTKRSKKGGAGIVERRMNRTTVSMDVAIGRDAVGPLKASMLVAYVYQADDDGPAPSPSKSPQKGGHAAPGVKSFSFWTLVPLGTAVPRPNVDARRVASAIHADEANKSAILKRPRKLPPGAPTSQLFLDLLQISPVRARPQLINEDSARALVRAWGVDKMHDVTVVDAYSGPGGLAKAYLELPNVKRVICIEDAYRYRPFLDRLKEEYGDRIAVLDRDPFTWEAYSDAEQQGLLSDVPTVSFDKVHPNFFFSGQLPNTVFGQQLFVQLVAAIAGPMWYFQRGRMQMGFLGPSPLWNKLFAKPGDPHYHKLSVLLHPLAEIEQTEILSQLLPADHHFHRPRNDPGQTSAIKVTPRAQPLVKSYDALEYVTRHMFVSKATPWRKALASIAPGAGNLVPELIKQGVVDDERLVNTLTLDDWVKISDTFDAWPFRPTTLFDEYTFETDRI</sequence>
<dbReference type="PROSITE" id="PS51689">
    <property type="entry name" value="SAM_RNA_A_N6_MT"/>
    <property type="match status" value="1"/>
</dbReference>
<dbReference type="InterPro" id="IPR029063">
    <property type="entry name" value="SAM-dependent_MTases_sf"/>
</dbReference>
<evidence type="ECO:0000256" key="12">
    <source>
        <dbReference type="ARBA" id="ARBA00022884"/>
    </source>
</evidence>
<evidence type="ECO:0000256" key="8">
    <source>
        <dbReference type="ARBA" id="ARBA00022603"/>
    </source>
</evidence>
<evidence type="ECO:0000256" key="1">
    <source>
        <dbReference type="ARBA" id="ARBA00004300"/>
    </source>
</evidence>
<keyword evidence="5" id="KW-0963">Cytoplasm</keyword>
<keyword evidence="13" id="KW-0007">Acetylation</keyword>
<dbReference type="GO" id="GO:0000179">
    <property type="term" value="F:rRNA (adenine-N6,N6-)-dimethyltransferase activity"/>
    <property type="evidence" value="ECO:0007669"/>
    <property type="project" value="UniProtKB-UniRule"/>
</dbReference>
<protein>
    <recommendedName>
        <fullName evidence="18">Dynactin subunit 4</fullName>
    </recommendedName>
    <alternativeName>
        <fullName evidence="4">Mitochondrial transcription factor 1</fullName>
    </alternativeName>
</protein>
<evidence type="ECO:0000313" key="23">
    <source>
        <dbReference type="Proteomes" id="UP000237144"/>
    </source>
</evidence>
<gene>
    <name evidence="22" type="ORF">BMF94_5229</name>
</gene>
<keyword evidence="8 20" id="KW-0489">Methyltransferase</keyword>
<evidence type="ECO:0000256" key="15">
    <source>
        <dbReference type="ARBA" id="ARBA00023212"/>
    </source>
</evidence>
<comment type="similarity">
    <text evidence="20">Belongs to the class I-like SAM-binding methyltransferase superfamily. rRNA adenine N(6)-methyltransferase family.</text>
</comment>
<reference evidence="22 23" key="1">
    <citation type="journal article" date="2018" name="Front. Microbiol.">
        <title>Prospects for Fungal Bioremediation of Acidic Radioactive Waste Sites: Characterization and Genome Sequence of Rhodotorula taiwanensis MD1149.</title>
        <authorList>
            <person name="Tkavc R."/>
            <person name="Matrosova V.Y."/>
            <person name="Grichenko O.E."/>
            <person name="Gostincar C."/>
            <person name="Volpe R.P."/>
            <person name="Klimenkova P."/>
            <person name="Gaidamakova E.K."/>
            <person name="Zhou C.E."/>
            <person name="Stewart B.J."/>
            <person name="Lyman M.G."/>
            <person name="Malfatti S.A."/>
            <person name="Rubinfeld B."/>
            <person name="Courtot M."/>
            <person name="Singh J."/>
            <person name="Dalgard C.L."/>
            <person name="Hamilton T."/>
            <person name="Frey K.G."/>
            <person name="Gunde-Cimerman N."/>
            <person name="Dugan L."/>
            <person name="Daly M.J."/>
        </authorList>
    </citation>
    <scope>NUCLEOTIDE SEQUENCE [LARGE SCALE GENOMIC DNA]</scope>
    <source>
        <strain evidence="22 23">MD1149</strain>
    </source>
</reference>
<evidence type="ECO:0000313" key="22">
    <source>
        <dbReference type="EMBL" id="POY71868.1"/>
    </source>
</evidence>
<evidence type="ECO:0000256" key="20">
    <source>
        <dbReference type="PROSITE-ProRule" id="PRU01026"/>
    </source>
</evidence>
<comment type="subcellular location">
    <subcellularLocation>
        <location evidence="1">Cytoplasm</location>
        <location evidence="1">Cytoskeleton</location>
        <location evidence="1">Microtubule organizing center</location>
        <location evidence="1">Centrosome</location>
    </subcellularLocation>
    <subcellularLocation>
        <location evidence="2">Cytoplasm</location>
        <location evidence="2">Cytoskeleton</location>
        <location evidence="2">Stress fiber</location>
    </subcellularLocation>
    <subcellularLocation>
        <location evidence="3">Cytoplasm</location>
        <location evidence="3">Myofibril</location>
    </subcellularLocation>
</comment>
<evidence type="ECO:0000256" key="19">
    <source>
        <dbReference type="ARBA" id="ARBA00093507"/>
    </source>
</evidence>
<comment type="function">
    <text evidence="16">Mitochondrial transcription factor that confers selective promoter recognition on the core subunit of the yeast mitochondrial RNA polymerase. Interacts with DNA in a non-specific manner.</text>
</comment>
<dbReference type="AlphaFoldDB" id="A0A2S5B515"/>
<organism evidence="22 23">
    <name type="scientific">Rhodotorula taiwanensis</name>
    <dbReference type="NCBI Taxonomy" id="741276"/>
    <lineage>
        <taxon>Eukaryota</taxon>
        <taxon>Fungi</taxon>
        <taxon>Dikarya</taxon>
        <taxon>Basidiomycota</taxon>
        <taxon>Pucciniomycotina</taxon>
        <taxon>Microbotryomycetes</taxon>
        <taxon>Sporidiobolales</taxon>
        <taxon>Sporidiobolaceae</taxon>
        <taxon>Rhodotorula</taxon>
    </lineage>
</organism>
<evidence type="ECO:0000256" key="5">
    <source>
        <dbReference type="ARBA" id="ARBA00022490"/>
    </source>
</evidence>
<evidence type="ECO:0000256" key="13">
    <source>
        <dbReference type="ARBA" id="ARBA00022990"/>
    </source>
</evidence>
<evidence type="ECO:0000256" key="6">
    <source>
        <dbReference type="ARBA" id="ARBA00022499"/>
    </source>
</evidence>
<evidence type="ECO:0000256" key="21">
    <source>
        <dbReference type="SAM" id="MobiDB-lite"/>
    </source>
</evidence>
<name>A0A2S5B515_9BASI</name>
<keyword evidence="12 20" id="KW-0694">RNA-binding</keyword>
<keyword evidence="14" id="KW-0175">Coiled coil</keyword>
<dbReference type="GO" id="GO:0003723">
    <property type="term" value="F:RNA binding"/>
    <property type="evidence" value="ECO:0007669"/>
    <property type="project" value="UniProtKB-UniRule"/>
</dbReference>
<dbReference type="STRING" id="741276.A0A2S5B515"/>
<evidence type="ECO:0000256" key="10">
    <source>
        <dbReference type="ARBA" id="ARBA00022691"/>
    </source>
</evidence>
<dbReference type="OrthoDB" id="16079at2759"/>
<dbReference type="Pfam" id="PF05502">
    <property type="entry name" value="Dynactin_p62"/>
    <property type="match status" value="1"/>
</dbReference>
<comment type="caution">
    <text evidence="20">Lacks conserved residue(s) required for the propagation of feature annotation.</text>
</comment>
<proteinExistence type="inferred from homology"/>
<evidence type="ECO:0000256" key="11">
    <source>
        <dbReference type="ARBA" id="ARBA00022843"/>
    </source>
</evidence>
<feature type="binding site" evidence="20">
    <location>
        <position position="704"/>
    </location>
    <ligand>
        <name>S-adenosyl-L-methionine</name>
        <dbReference type="ChEBI" id="CHEBI:59789"/>
    </ligand>
</feature>
<comment type="similarity">
    <text evidence="17">Belongs to the dynactin subunit 4 family.</text>
</comment>
<dbReference type="Gene3D" id="1.10.8.100">
    <property type="entry name" value="Ribosomal RNA adenine dimethylase-like, domain 2"/>
    <property type="match status" value="1"/>
</dbReference>